<name>K2K816_9GAMM</name>
<dbReference type="Gene3D" id="3.40.630.10">
    <property type="entry name" value="Zn peptidases"/>
    <property type="match status" value="2"/>
</dbReference>
<reference evidence="3 4" key="1">
    <citation type="journal article" date="2012" name="J. Bacteriol.">
        <title>Genome Sequence of Idiomarina xiamenensis Type Strain 10-D-4.</title>
        <authorList>
            <person name="Lai Q."/>
            <person name="Wang L."/>
            <person name="Wang W."/>
            <person name="Shao Z."/>
        </authorList>
    </citation>
    <scope>NUCLEOTIDE SEQUENCE [LARGE SCALE GENOMIC DNA]</scope>
    <source>
        <strain evidence="3 4">10-D-4</strain>
    </source>
</reference>
<dbReference type="GO" id="GO:0008235">
    <property type="term" value="F:metalloexopeptidase activity"/>
    <property type="evidence" value="ECO:0007669"/>
    <property type="project" value="InterPro"/>
</dbReference>
<proteinExistence type="predicted"/>
<evidence type="ECO:0000313" key="3">
    <source>
        <dbReference type="EMBL" id="EKE83853.1"/>
    </source>
</evidence>
<dbReference type="eggNOG" id="COG2234">
    <property type="taxonomic scope" value="Bacteria"/>
</dbReference>
<dbReference type="Gene3D" id="3.50.30.30">
    <property type="match status" value="1"/>
</dbReference>
<keyword evidence="3" id="KW-0031">Aminopeptidase</keyword>
<keyword evidence="3" id="KW-0378">Hydrolase</keyword>
<feature type="chain" id="PRO_5003859741" evidence="1">
    <location>
        <begin position="19"/>
        <end position="548"/>
    </location>
</feature>
<organism evidence="3 4">
    <name type="scientific">Idiomarina xiamenensis 10-D-4</name>
    <dbReference type="NCBI Taxonomy" id="740709"/>
    <lineage>
        <taxon>Bacteria</taxon>
        <taxon>Pseudomonadati</taxon>
        <taxon>Pseudomonadota</taxon>
        <taxon>Gammaproteobacteria</taxon>
        <taxon>Alteromonadales</taxon>
        <taxon>Idiomarinaceae</taxon>
        <taxon>Idiomarina</taxon>
    </lineage>
</organism>
<comment type="caution">
    <text evidence="3">The sequence shown here is derived from an EMBL/GenBank/DDBJ whole genome shotgun (WGS) entry which is preliminary data.</text>
</comment>
<dbReference type="EMBL" id="AMRG01000007">
    <property type="protein sequence ID" value="EKE83853.1"/>
    <property type="molecule type" value="Genomic_DNA"/>
</dbReference>
<dbReference type="GO" id="GO:0004177">
    <property type="term" value="F:aminopeptidase activity"/>
    <property type="evidence" value="ECO:0007669"/>
    <property type="project" value="UniProtKB-KW"/>
</dbReference>
<dbReference type="PANTHER" id="PTHR12147:SF26">
    <property type="entry name" value="PEPTIDASE M28 DOMAIN-CONTAINING PROTEIN"/>
    <property type="match status" value="1"/>
</dbReference>
<dbReference type="InterPro" id="IPR007484">
    <property type="entry name" value="Peptidase_M28"/>
</dbReference>
<sequence>MKLLSAMTALALAISLNACGEAAPTQQQKQAVEANPEAIRAHLEFLASDELKGRDTGSIGHEIAAKYIASEFKQMGLQPGGDNGTYFQRMPARKSYLVDRSASMIVHTDNGDVALEFPADFTTGPSAFSEADEVTAPMVFVGYGMVADEFGINDYEGLDVKGKIAVMVTGRPDDLPSEEGAHLNSIKDDLAAERGAVGIITIHTPQREKVRPYKSSLIYTKLPRMHWLDAEGKPHGVHESLLGTAYVDSKPAQQLFVNAEQSLDSVFEQLAEGQSPKGFELNASVTLSRKSRHEELTSPNVAAILPGSDESLADEYVLYTAHADHIGVSQDLSSDDNINNGAMDNAAGVSVMLETARMFVDAGQAPRRSIMFLAVTAEEKGLLGADYFANNPTVPLHSIVANVNLDMPVLLYDFADVIAFGANHSSMGDTVAKAAGKFDIKLSPDPMPEQAIFTRSDHYTLVKKGIPAVFLMTGFTSKNEDEDGGEVWGKFFAEHYHRPSDQPSLPINYDAGAVFTDINYEIGKEVANADERPHWLADSFFGKTFGGQ</sequence>
<dbReference type="SUPFAM" id="SSF53187">
    <property type="entry name" value="Zn-dependent exopeptidases"/>
    <property type="match status" value="1"/>
</dbReference>
<keyword evidence="1" id="KW-0732">Signal</keyword>
<feature type="domain" description="Peptidase M28" evidence="2">
    <location>
        <begin position="300"/>
        <end position="516"/>
    </location>
</feature>
<dbReference type="InterPro" id="IPR045175">
    <property type="entry name" value="M28_fam"/>
</dbReference>
<dbReference type="PATRIC" id="fig|740709.3.peg.1403"/>
<dbReference type="InterPro" id="IPR046450">
    <property type="entry name" value="PA_dom_sf"/>
</dbReference>
<protein>
    <submittedName>
        <fullName evidence="3">Aminopeptidase</fullName>
    </submittedName>
</protein>
<dbReference type="Pfam" id="PF04389">
    <property type="entry name" value="Peptidase_M28"/>
    <property type="match status" value="1"/>
</dbReference>
<dbReference type="RefSeq" id="WP_008488562.1">
    <property type="nucleotide sequence ID" value="NZ_AMRG01000007.1"/>
</dbReference>
<dbReference type="GO" id="GO:0006508">
    <property type="term" value="P:proteolysis"/>
    <property type="evidence" value="ECO:0007669"/>
    <property type="project" value="InterPro"/>
</dbReference>
<dbReference type="OrthoDB" id="9778250at2"/>
<accession>K2K816</accession>
<gene>
    <name evidence="3" type="ORF">A10D4_06896</name>
</gene>
<dbReference type="PANTHER" id="PTHR12147">
    <property type="entry name" value="METALLOPEPTIDASE M28 FAMILY MEMBER"/>
    <property type="match status" value="1"/>
</dbReference>
<keyword evidence="4" id="KW-1185">Reference proteome</keyword>
<feature type="signal peptide" evidence="1">
    <location>
        <begin position="1"/>
        <end position="18"/>
    </location>
</feature>
<dbReference type="Proteomes" id="UP000014115">
    <property type="component" value="Unassembled WGS sequence"/>
</dbReference>
<dbReference type="CDD" id="cd04820">
    <property type="entry name" value="PA_M28_1_1"/>
    <property type="match status" value="1"/>
</dbReference>
<evidence type="ECO:0000259" key="2">
    <source>
        <dbReference type="Pfam" id="PF04389"/>
    </source>
</evidence>
<evidence type="ECO:0000313" key="4">
    <source>
        <dbReference type="Proteomes" id="UP000014115"/>
    </source>
</evidence>
<evidence type="ECO:0000256" key="1">
    <source>
        <dbReference type="SAM" id="SignalP"/>
    </source>
</evidence>
<dbReference type="SUPFAM" id="SSF52025">
    <property type="entry name" value="PA domain"/>
    <property type="match status" value="1"/>
</dbReference>
<keyword evidence="3" id="KW-0645">Protease</keyword>
<dbReference type="AlphaFoldDB" id="K2K816"/>
<dbReference type="STRING" id="740709.A10D4_06896"/>